<dbReference type="Proteomes" id="UP000515153">
    <property type="component" value="Chromosome I"/>
</dbReference>
<protein>
    <submittedName>
        <fullName evidence="3">Uncharacterized protein</fullName>
    </submittedName>
</protein>
<reference evidence="2 3" key="1">
    <citation type="journal article" date="2019" name="Mol. Biol. Evol.">
        <title>Blast fungal genomes show frequent chromosomal changes, gene gains and losses, and effector gene turnover.</title>
        <authorList>
            <person name="Gomez Luciano L.B."/>
            <person name="Jason Tsai I."/>
            <person name="Chuma I."/>
            <person name="Tosa Y."/>
            <person name="Chen Y.H."/>
            <person name="Li J.Y."/>
            <person name="Li M.Y."/>
            <person name="Jade Lu M.Y."/>
            <person name="Nakayashiki H."/>
            <person name="Li W.H."/>
        </authorList>
    </citation>
    <scope>NUCLEOTIDE SEQUENCE [LARGE SCALE GENOMIC DNA]</scope>
    <source>
        <strain evidence="2 3">NI907</strain>
    </source>
</reference>
<keyword evidence="2" id="KW-1185">Reference proteome</keyword>
<evidence type="ECO:0000313" key="2">
    <source>
        <dbReference type="Proteomes" id="UP000515153"/>
    </source>
</evidence>
<sequence length="62" mass="6619">MFLTTLLNVMWTASTSTRDQVIPVLRVLHSSVNSGRVGIKGIAVNSTIERGITCNAAQANCT</sequence>
<dbReference type="RefSeq" id="XP_030982637.1">
    <property type="nucleotide sequence ID" value="XM_031126664.1"/>
</dbReference>
<reference evidence="3" key="3">
    <citation type="submission" date="2025-08" db="UniProtKB">
        <authorList>
            <consortium name="RefSeq"/>
        </authorList>
    </citation>
    <scope>IDENTIFICATION</scope>
    <source>
        <strain evidence="3">NI907</strain>
    </source>
</reference>
<evidence type="ECO:0000256" key="1">
    <source>
        <dbReference type="SAM" id="SignalP"/>
    </source>
</evidence>
<dbReference type="KEGG" id="pgri:PgNI_06643"/>
<accession>A0A6P8B616</accession>
<feature type="chain" id="PRO_5028124972" evidence="1">
    <location>
        <begin position="18"/>
        <end position="62"/>
    </location>
</feature>
<feature type="signal peptide" evidence="1">
    <location>
        <begin position="1"/>
        <end position="17"/>
    </location>
</feature>
<dbReference type="AlphaFoldDB" id="A0A6P8B616"/>
<proteinExistence type="predicted"/>
<gene>
    <name evidence="3" type="ORF">PgNI_06643</name>
</gene>
<name>A0A6P8B616_PYRGI</name>
<evidence type="ECO:0000313" key="3">
    <source>
        <dbReference type="RefSeq" id="XP_030982637.1"/>
    </source>
</evidence>
<organism evidence="2 3">
    <name type="scientific">Pyricularia grisea</name>
    <name type="common">Crabgrass-specific blast fungus</name>
    <name type="synonym">Magnaporthe grisea</name>
    <dbReference type="NCBI Taxonomy" id="148305"/>
    <lineage>
        <taxon>Eukaryota</taxon>
        <taxon>Fungi</taxon>
        <taxon>Dikarya</taxon>
        <taxon>Ascomycota</taxon>
        <taxon>Pezizomycotina</taxon>
        <taxon>Sordariomycetes</taxon>
        <taxon>Sordariomycetidae</taxon>
        <taxon>Magnaporthales</taxon>
        <taxon>Pyriculariaceae</taxon>
        <taxon>Pyricularia</taxon>
    </lineage>
</organism>
<keyword evidence="1" id="KW-0732">Signal</keyword>
<reference evidence="3" key="2">
    <citation type="submission" date="2019-10" db="EMBL/GenBank/DDBJ databases">
        <authorList>
            <consortium name="NCBI Genome Project"/>
        </authorList>
    </citation>
    <scope>NUCLEOTIDE SEQUENCE</scope>
    <source>
        <strain evidence="3">NI907</strain>
    </source>
</reference>
<dbReference type="GeneID" id="41961573"/>